<evidence type="ECO:0000313" key="2">
    <source>
        <dbReference type="EMBL" id="VDO27678.1"/>
    </source>
</evidence>
<dbReference type="WBParaSite" id="BTMF_0001025601-mRNA-1">
    <property type="protein sequence ID" value="BTMF_0001025601-mRNA-1"/>
    <property type="gene ID" value="BTMF_0001025601"/>
</dbReference>
<protein>
    <submittedName>
        <fullName evidence="2 4">Uncharacterized protein</fullName>
    </submittedName>
</protein>
<keyword evidence="1" id="KW-0472">Membrane</keyword>
<evidence type="ECO:0000313" key="4">
    <source>
        <dbReference type="WBParaSite" id="BTMF_0001025601-mRNA-1"/>
    </source>
</evidence>
<evidence type="ECO:0000256" key="1">
    <source>
        <dbReference type="SAM" id="Phobius"/>
    </source>
</evidence>
<proteinExistence type="predicted"/>
<keyword evidence="3" id="KW-1185">Reference proteome</keyword>
<reference evidence="2 3" key="2">
    <citation type="submission" date="2018-11" db="EMBL/GenBank/DDBJ databases">
        <authorList>
            <consortium name="Pathogen Informatics"/>
        </authorList>
    </citation>
    <scope>NUCLEOTIDE SEQUENCE [LARGE SCALE GENOMIC DNA]</scope>
</reference>
<keyword evidence="1" id="KW-1133">Transmembrane helix</keyword>
<evidence type="ECO:0000313" key="3">
    <source>
        <dbReference type="Proteomes" id="UP000280834"/>
    </source>
</evidence>
<organism evidence="4">
    <name type="scientific">Brugia timori</name>
    <dbReference type="NCBI Taxonomy" id="42155"/>
    <lineage>
        <taxon>Eukaryota</taxon>
        <taxon>Metazoa</taxon>
        <taxon>Ecdysozoa</taxon>
        <taxon>Nematoda</taxon>
        <taxon>Chromadorea</taxon>
        <taxon>Rhabditida</taxon>
        <taxon>Spirurina</taxon>
        <taxon>Spiruromorpha</taxon>
        <taxon>Filarioidea</taxon>
        <taxon>Onchocercidae</taxon>
        <taxon>Brugia</taxon>
    </lineage>
</organism>
<dbReference type="EMBL" id="UZAG01016337">
    <property type="protein sequence ID" value="VDO27678.1"/>
    <property type="molecule type" value="Genomic_DNA"/>
</dbReference>
<feature type="transmembrane region" description="Helical" evidence="1">
    <location>
        <begin position="65"/>
        <end position="81"/>
    </location>
</feature>
<accession>A0A0R3QRC1</accession>
<keyword evidence="1" id="KW-0812">Transmembrane</keyword>
<dbReference type="Proteomes" id="UP000280834">
    <property type="component" value="Unassembled WGS sequence"/>
</dbReference>
<gene>
    <name evidence="2" type="ORF">BTMF_LOCUS8307</name>
</gene>
<name>A0A0R3QRC1_9BILA</name>
<dbReference type="AlphaFoldDB" id="A0A0R3QRC1"/>
<sequence length="138" mass="15408">MQLLSEGNNHQFYPTATVAETQAVATTTTAAAVALIYVSVSRESKNRSVCFNSVHQTGLLTTSRMLLLSILLLLTGMVIMARPPSPDEIKKLGEQQQVNYSKDDYDVLPDVGHIPESFKESLKKQKTLYLEMLRQHNL</sequence>
<reference evidence="4" key="1">
    <citation type="submission" date="2017-02" db="UniProtKB">
        <authorList>
            <consortium name="WormBaseParasite"/>
        </authorList>
    </citation>
    <scope>IDENTIFICATION</scope>
</reference>